<dbReference type="PANTHER" id="PTHR15052:SF2">
    <property type="entry name" value="GENERAL TRANSCRIPTION FACTOR 3C POLYPEPTIDE 2"/>
    <property type="match status" value="1"/>
</dbReference>
<dbReference type="PANTHER" id="PTHR15052">
    <property type="entry name" value="RNA POLYMERASE III TRANSCRIPTION INITIATION FACTOR COMPLEX SUBUNIT"/>
    <property type="match status" value="1"/>
</dbReference>
<dbReference type="Proteomes" id="UP001445335">
    <property type="component" value="Unassembled WGS sequence"/>
</dbReference>
<evidence type="ECO:0000313" key="5">
    <source>
        <dbReference type="Proteomes" id="UP001445335"/>
    </source>
</evidence>
<protein>
    <submittedName>
        <fullName evidence="4">Uncharacterized protein</fullName>
    </submittedName>
</protein>
<name>A0AAW1QM29_9CHLO</name>
<organism evidence="4 5">
    <name type="scientific">Elliptochloris bilobata</name>
    <dbReference type="NCBI Taxonomy" id="381761"/>
    <lineage>
        <taxon>Eukaryota</taxon>
        <taxon>Viridiplantae</taxon>
        <taxon>Chlorophyta</taxon>
        <taxon>core chlorophytes</taxon>
        <taxon>Trebouxiophyceae</taxon>
        <taxon>Trebouxiophyceae incertae sedis</taxon>
        <taxon>Elliptochloris clade</taxon>
        <taxon>Elliptochloris</taxon>
    </lineage>
</organism>
<evidence type="ECO:0000256" key="2">
    <source>
        <dbReference type="ARBA" id="ARBA00023163"/>
    </source>
</evidence>
<keyword evidence="5" id="KW-1185">Reference proteome</keyword>
<sequence>MDDGEGRADALFPHWRPTPESTVLMDAPSWLALLRNRSPPLLLPGAAAAAPLPLLAAAATQAATEVGAASSGSAERAPGDAVFFVGGPVWALEWCPWPGAAEPAVQYLAVAAHVATRATNVVGQAVGGPALLQLWAVPRDGSGGGCLPWMALGLVFATGGVVWDAKWCPSAACALPATDGSLPRLGLLAVVLGSGAVQVPPVVALRPVAEATPGALGSSLPSSVEWLPLEPHDRLLAPCWDGSAAVWQLDAEAPGGAGTAQLYLLAHFRVDAAPLRAAVWVPRDAAEVMGCAGDAGRNLVVTGGHASLLKFWDIRDSEPVLELAGTMSWIVCAAWLAEPLGVVAGQDHGVLRYFDIGLADKYVKSPSNVIQGTNAGTIWSVHAREGLVPGTALVAYCGADGDVAVCSLPPENRDRQAHIPVAGVRQRVDVLAVLPDAALASEAGTFHPKKQGKDAKARVSDELEALHRVRWSWQPRRPPAALVHRKRDLGSKILAEEPGLALSEHAWLAHGGTAGIVRCHRRAATPAPPGR</sequence>
<dbReference type="InterPro" id="IPR052416">
    <property type="entry name" value="GTF3C_component"/>
</dbReference>
<dbReference type="GO" id="GO:0006383">
    <property type="term" value="P:transcription by RNA polymerase III"/>
    <property type="evidence" value="ECO:0007669"/>
    <property type="project" value="TreeGrafter"/>
</dbReference>
<comment type="subcellular location">
    <subcellularLocation>
        <location evidence="1">Nucleus</location>
    </subcellularLocation>
</comment>
<dbReference type="InterPro" id="IPR036322">
    <property type="entry name" value="WD40_repeat_dom_sf"/>
</dbReference>
<accession>A0AAW1QM29</accession>
<dbReference type="GO" id="GO:0000127">
    <property type="term" value="C:transcription factor TFIIIC complex"/>
    <property type="evidence" value="ECO:0007669"/>
    <property type="project" value="TreeGrafter"/>
</dbReference>
<keyword evidence="2" id="KW-0804">Transcription</keyword>
<proteinExistence type="predicted"/>
<gene>
    <name evidence="4" type="ORF">WJX81_006420</name>
</gene>
<evidence type="ECO:0000256" key="3">
    <source>
        <dbReference type="ARBA" id="ARBA00023242"/>
    </source>
</evidence>
<reference evidence="4 5" key="1">
    <citation type="journal article" date="2024" name="Nat. Commun.">
        <title>Phylogenomics reveals the evolutionary origins of lichenization in chlorophyte algae.</title>
        <authorList>
            <person name="Puginier C."/>
            <person name="Libourel C."/>
            <person name="Otte J."/>
            <person name="Skaloud P."/>
            <person name="Haon M."/>
            <person name="Grisel S."/>
            <person name="Petersen M."/>
            <person name="Berrin J.G."/>
            <person name="Delaux P.M."/>
            <person name="Dal Grande F."/>
            <person name="Keller J."/>
        </authorList>
    </citation>
    <scope>NUCLEOTIDE SEQUENCE [LARGE SCALE GENOMIC DNA]</scope>
    <source>
        <strain evidence="4 5">SAG 245.80</strain>
    </source>
</reference>
<dbReference type="SUPFAM" id="SSF50978">
    <property type="entry name" value="WD40 repeat-like"/>
    <property type="match status" value="1"/>
</dbReference>
<dbReference type="EMBL" id="JALJOU010000086">
    <property type="protein sequence ID" value="KAK9822503.1"/>
    <property type="molecule type" value="Genomic_DNA"/>
</dbReference>
<keyword evidence="3" id="KW-0539">Nucleus</keyword>
<dbReference type="Gene3D" id="2.130.10.10">
    <property type="entry name" value="YVTN repeat-like/Quinoprotein amine dehydrogenase"/>
    <property type="match status" value="1"/>
</dbReference>
<comment type="caution">
    <text evidence="4">The sequence shown here is derived from an EMBL/GenBank/DDBJ whole genome shotgun (WGS) entry which is preliminary data.</text>
</comment>
<dbReference type="GO" id="GO:0005634">
    <property type="term" value="C:nucleus"/>
    <property type="evidence" value="ECO:0007669"/>
    <property type="project" value="UniProtKB-SubCell"/>
</dbReference>
<evidence type="ECO:0000313" key="4">
    <source>
        <dbReference type="EMBL" id="KAK9822503.1"/>
    </source>
</evidence>
<dbReference type="AlphaFoldDB" id="A0AAW1QM29"/>
<dbReference type="InterPro" id="IPR015943">
    <property type="entry name" value="WD40/YVTN_repeat-like_dom_sf"/>
</dbReference>
<evidence type="ECO:0000256" key="1">
    <source>
        <dbReference type="ARBA" id="ARBA00004123"/>
    </source>
</evidence>